<feature type="transmembrane region" description="Helical" evidence="8">
    <location>
        <begin position="6"/>
        <end position="26"/>
    </location>
</feature>
<reference evidence="9 10" key="1">
    <citation type="submission" date="2021-05" db="EMBL/GenBank/DDBJ databases">
        <title>Molecular characterization for Shewanella algae harboring chromosomal blaOXA-55-like strains isolated from clinical and environment sample.</title>
        <authorList>
            <person name="Ohama Y."/>
            <person name="Aoki K."/>
            <person name="Harada S."/>
            <person name="Moriya K."/>
            <person name="Ishii Y."/>
            <person name="Tateda K."/>
        </authorList>
    </citation>
    <scope>NUCLEOTIDE SEQUENCE [LARGE SCALE GENOMIC DNA]</scope>
    <source>
        <strain evidence="9 10">MBTL60-118</strain>
    </source>
</reference>
<keyword evidence="10" id="KW-1185">Reference proteome</keyword>
<dbReference type="PANTHER" id="PTHR36838:SF3">
    <property type="entry name" value="TRANSPORTER AUXIN EFFLUX CARRIER EC FAMILY"/>
    <property type="match status" value="1"/>
</dbReference>
<comment type="subcellular location">
    <subcellularLocation>
        <location evidence="1">Cell membrane</location>
        <topology evidence="1">Multi-pass membrane protein</topology>
    </subcellularLocation>
</comment>
<comment type="caution">
    <text evidence="9">The sequence shown here is derived from an EMBL/GenBank/DDBJ whole genome shotgun (WGS) entry which is preliminary data.</text>
</comment>
<protein>
    <submittedName>
        <fullName evidence="9">Transporter</fullName>
    </submittedName>
</protein>
<dbReference type="EMBL" id="BPEU01000005">
    <property type="protein sequence ID" value="GIU37815.1"/>
    <property type="molecule type" value="Genomic_DNA"/>
</dbReference>
<keyword evidence="4" id="KW-1003">Cell membrane</keyword>
<evidence type="ECO:0000256" key="3">
    <source>
        <dbReference type="ARBA" id="ARBA00022448"/>
    </source>
</evidence>
<dbReference type="Proteomes" id="UP000773469">
    <property type="component" value="Unassembled WGS sequence"/>
</dbReference>
<dbReference type="PANTHER" id="PTHR36838">
    <property type="entry name" value="AUXIN EFFLUX CARRIER FAMILY PROTEIN"/>
    <property type="match status" value="1"/>
</dbReference>
<name>A0ABQ4NWA8_SHECO</name>
<keyword evidence="5 8" id="KW-0812">Transmembrane</keyword>
<feature type="transmembrane region" description="Helical" evidence="8">
    <location>
        <begin position="193"/>
        <end position="214"/>
    </location>
</feature>
<evidence type="ECO:0000313" key="10">
    <source>
        <dbReference type="Proteomes" id="UP000773469"/>
    </source>
</evidence>
<evidence type="ECO:0000256" key="5">
    <source>
        <dbReference type="ARBA" id="ARBA00022692"/>
    </source>
</evidence>
<feature type="transmembrane region" description="Helical" evidence="8">
    <location>
        <begin position="235"/>
        <end position="256"/>
    </location>
</feature>
<feature type="transmembrane region" description="Helical" evidence="8">
    <location>
        <begin position="169"/>
        <end position="187"/>
    </location>
</feature>
<feature type="transmembrane region" description="Helical" evidence="8">
    <location>
        <begin position="124"/>
        <end position="148"/>
    </location>
</feature>
<feature type="transmembrane region" description="Helical" evidence="8">
    <location>
        <begin position="38"/>
        <end position="57"/>
    </location>
</feature>
<sequence>MLPILSPLLTVFGIMLAGFIVQKWRILPAGSDNVLNQYVYFIAFPAIMLIVLAETPIEQIRNWGFIAGYSIAMTLVYLFTTWVSLWRDKKPALAAIRALNTTFGNTSFIGIPLMMMLYPNNQLALAAAAIASLLSVTVFAMVLAQLALYQGQTDNAFKTVTLALMQNPIIIGSAIGVVISALQITLWPPVSGVIRQFGLTSSPCALFAIGMVLCQANQQEGRNAQSKMSTSAELATLNLLKLVIQPLVAYWLLILFGIDGDLLKIGVILAALPTAASVYLLAQRFNVNAIVSAQTISLGIVLSFAVLPLLDHIL</sequence>
<keyword evidence="7 8" id="KW-0472">Membrane</keyword>
<keyword evidence="3" id="KW-0813">Transport</keyword>
<evidence type="ECO:0000256" key="4">
    <source>
        <dbReference type="ARBA" id="ARBA00022475"/>
    </source>
</evidence>
<evidence type="ECO:0000256" key="6">
    <source>
        <dbReference type="ARBA" id="ARBA00022989"/>
    </source>
</evidence>
<comment type="similarity">
    <text evidence="2">Belongs to the auxin efflux carrier (TC 2.A.69) family.</text>
</comment>
<dbReference type="InterPro" id="IPR038770">
    <property type="entry name" value="Na+/solute_symporter_sf"/>
</dbReference>
<feature type="transmembrane region" description="Helical" evidence="8">
    <location>
        <begin position="98"/>
        <end position="118"/>
    </location>
</feature>
<feature type="transmembrane region" description="Helical" evidence="8">
    <location>
        <begin position="63"/>
        <end position="86"/>
    </location>
</feature>
<accession>A0ABQ4NWA8</accession>
<feature type="transmembrane region" description="Helical" evidence="8">
    <location>
        <begin position="289"/>
        <end position="310"/>
    </location>
</feature>
<evidence type="ECO:0000313" key="9">
    <source>
        <dbReference type="EMBL" id="GIU37815.1"/>
    </source>
</evidence>
<dbReference type="Pfam" id="PF03547">
    <property type="entry name" value="Mem_trans"/>
    <property type="match status" value="2"/>
</dbReference>
<dbReference type="InterPro" id="IPR004776">
    <property type="entry name" value="Mem_transp_PIN-like"/>
</dbReference>
<keyword evidence="6 8" id="KW-1133">Transmembrane helix</keyword>
<organism evidence="9 10">
    <name type="scientific">Shewanella colwelliana</name>
    <name type="common">Alteromonas colwelliana</name>
    <dbReference type="NCBI Taxonomy" id="23"/>
    <lineage>
        <taxon>Bacteria</taxon>
        <taxon>Pseudomonadati</taxon>
        <taxon>Pseudomonadota</taxon>
        <taxon>Gammaproteobacteria</taxon>
        <taxon>Alteromonadales</taxon>
        <taxon>Shewanellaceae</taxon>
        <taxon>Shewanella</taxon>
    </lineage>
</organism>
<proteinExistence type="inferred from homology"/>
<evidence type="ECO:0000256" key="8">
    <source>
        <dbReference type="SAM" id="Phobius"/>
    </source>
</evidence>
<gene>
    <name evidence="9" type="ORF">TUM3794_09220</name>
</gene>
<evidence type="ECO:0000256" key="7">
    <source>
        <dbReference type="ARBA" id="ARBA00023136"/>
    </source>
</evidence>
<dbReference type="Gene3D" id="1.20.1530.20">
    <property type="match status" value="1"/>
</dbReference>
<feature type="transmembrane region" description="Helical" evidence="8">
    <location>
        <begin position="262"/>
        <end position="282"/>
    </location>
</feature>
<evidence type="ECO:0000256" key="2">
    <source>
        <dbReference type="ARBA" id="ARBA00010145"/>
    </source>
</evidence>
<evidence type="ECO:0000256" key="1">
    <source>
        <dbReference type="ARBA" id="ARBA00004651"/>
    </source>
</evidence>